<dbReference type="Proteomes" id="UP000008311">
    <property type="component" value="Unassembled WGS sequence"/>
</dbReference>
<keyword evidence="2" id="KW-1185">Reference proteome</keyword>
<sequence>MGYSSKDLYVFRLSSNGAFSIRDAYDLFRSCAPKVARSRDLWRYYLPPAKSFLGELYTTKSQLMTREGGVFRDHKGTALASFAAPLGVLYVLKLKHGGSIYLWFIPYLRSSYCKAEAKEYHGRCGLCGKNVFVSCTKYKFMVALRLQQQQWWDSYPSSCNDAMMMLVLLGCLPSRDAMVHYLMYFSSIFKEKT</sequence>
<protein>
    <submittedName>
        <fullName evidence="1">Uncharacterized protein</fullName>
    </submittedName>
</protein>
<reference evidence="2" key="1">
    <citation type="journal article" date="2010" name="Nat. Biotechnol.">
        <title>Draft genome sequence of the oilseed species Ricinus communis.</title>
        <authorList>
            <person name="Chan A.P."/>
            <person name="Crabtree J."/>
            <person name="Zhao Q."/>
            <person name="Lorenzi H."/>
            <person name="Orvis J."/>
            <person name="Puiu D."/>
            <person name="Melake-Berhan A."/>
            <person name="Jones K.M."/>
            <person name="Redman J."/>
            <person name="Chen G."/>
            <person name="Cahoon E.B."/>
            <person name="Gedil M."/>
            <person name="Stanke M."/>
            <person name="Haas B.J."/>
            <person name="Wortman J.R."/>
            <person name="Fraser-Liggett C.M."/>
            <person name="Ravel J."/>
            <person name="Rabinowicz P.D."/>
        </authorList>
    </citation>
    <scope>NUCLEOTIDE SEQUENCE [LARGE SCALE GENOMIC DNA]</scope>
    <source>
        <strain evidence="2">cv. Hale</strain>
    </source>
</reference>
<proteinExistence type="predicted"/>
<dbReference type="EMBL" id="EQ974248">
    <property type="protein sequence ID" value="EEF31369.1"/>
    <property type="molecule type" value="Genomic_DNA"/>
</dbReference>
<name>B9SYE0_RICCO</name>
<dbReference type="AlphaFoldDB" id="B9SYE0"/>
<dbReference type="InParanoid" id="B9SYE0"/>
<evidence type="ECO:0000313" key="1">
    <source>
        <dbReference type="EMBL" id="EEF31369.1"/>
    </source>
</evidence>
<evidence type="ECO:0000313" key="2">
    <source>
        <dbReference type="Proteomes" id="UP000008311"/>
    </source>
</evidence>
<gene>
    <name evidence="1" type="ORF">RCOM_0059360</name>
</gene>
<accession>B9SYE0</accession>
<organism evidence="1 2">
    <name type="scientific">Ricinus communis</name>
    <name type="common">Castor bean</name>
    <dbReference type="NCBI Taxonomy" id="3988"/>
    <lineage>
        <taxon>Eukaryota</taxon>
        <taxon>Viridiplantae</taxon>
        <taxon>Streptophyta</taxon>
        <taxon>Embryophyta</taxon>
        <taxon>Tracheophyta</taxon>
        <taxon>Spermatophyta</taxon>
        <taxon>Magnoliopsida</taxon>
        <taxon>eudicotyledons</taxon>
        <taxon>Gunneridae</taxon>
        <taxon>Pentapetalae</taxon>
        <taxon>rosids</taxon>
        <taxon>fabids</taxon>
        <taxon>Malpighiales</taxon>
        <taxon>Euphorbiaceae</taxon>
        <taxon>Acalyphoideae</taxon>
        <taxon>Acalypheae</taxon>
        <taxon>Ricinus</taxon>
    </lineage>
</organism>